<comment type="similarity">
    <text evidence="2">Belongs to the bacterial solute-binding protein 8 family.</text>
</comment>
<dbReference type="GO" id="GO:1901678">
    <property type="term" value="P:iron coordination entity transport"/>
    <property type="evidence" value="ECO:0007669"/>
    <property type="project" value="UniProtKB-ARBA"/>
</dbReference>
<evidence type="ECO:0000256" key="2">
    <source>
        <dbReference type="ARBA" id="ARBA00008814"/>
    </source>
</evidence>
<reference evidence="7 8" key="1">
    <citation type="submission" date="2019-05" db="EMBL/GenBank/DDBJ databases">
        <title>Draft genome sequence of Nonomuraea zeae DSM 100528.</title>
        <authorList>
            <person name="Saricaoglu S."/>
            <person name="Isik K."/>
        </authorList>
    </citation>
    <scope>NUCLEOTIDE SEQUENCE [LARGE SCALE GENOMIC DNA]</scope>
    <source>
        <strain evidence="7 8">DSM 100528</strain>
    </source>
</reference>
<evidence type="ECO:0000256" key="1">
    <source>
        <dbReference type="ARBA" id="ARBA00004196"/>
    </source>
</evidence>
<dbReference type="Proteomes" id="UP000306628">
    <property type="component" value="Unassembled WGS sequence"/>
</dbReference>
<proteinExistence type="inferred from homology"/>
<dbReference type="PANTHER" id="PTHR30532">
    <property type="entry name" value="IRON III DICITRATE-BINDING PERIPLASMIC PROTEIN"/>
    <property type="match status" value="1"/>
</dbReference>
<evidence type="ECO:0000259" key="6">
    <source>
        <dbReference type="PROSITE" id="PS50983"/>
    </source>
</evidence>
<dbReference type="SUPFAM" id="SSF53807">
    <property type="entry name" value="Helical backbone' metal receptor"/>
    <property type="match status" value="1"/>
</dbReference>
<organism evidence="7 8">
    <name type="scientific">Nonomuraea zeae</name>
    <dbReference type="NCBI Taxonomy" id="1642303"/>
    <lineage>
        <taxon>Bacteria</taxon>
        <taxon>Bacillati</taxon>
        <taxon>Actinomycetota</taxon>
        <taxon>Actinomycetes</taxon>
        <taxon>Streptosporangiales</taxon>
        <taxon>Streptosporangiaceae</taxon>
        <taxon>Nonomuraea</taxon>
    </lineage>
</organism>
<comment type="caution">
    <text evidence="7">The sequence shown here is derived from an EMBL/GenBank/DDBJ whole genome shotgun (WGS) entry which is preliminary data.</text>
</comment>
<protein>
    <submittedName>
        <fullName evidence="7">ABC transporter substrate-binding protein</fullName>
    </submittedName>
</protein>
<dbReference type="AlphaFoldDB" id="A0A5S4GQI1"/>
<keyword evidence="3" id="KW-0813">Transport</keyword>
<evidence type="ECO:0000256" key="3">
    <source>
        <dbReference type="ARBA" id="ARBA00022448"/>
    </source>
</evidence>
<keyword evidence="4 5" id="KW-0732">Signal</keyword>
<name>A0A5S4GQI1_9ACTN</name>
<evidence type="ECO:0000313" key="7">
    <source>
        <dbReference type="EMBL" id="TMR35079.1"/>
    </source>
</evidence>
<dbReference type="OrthoDB" id="9793175at2"/>
<sequence length="324" mass="32948">MMCKQAFRRAVSTAALLAGALVVTACGGGQSGTTNAADESAATRTVTDAAGRTVQVPATPKTVVALSEPTLDAALALGIQPVGTTAGRGQSGVSTYLAAKAGKAQIVATVAEPDLERLATLRPDLILLDETVGAKRMIDKLQAIAPAVLTAKLNEDWRKAFTVTADVLGKGPEAQKWLTDFDASVASVKTKLGKNAGATVSVIRWQNGAPSVVGKGVGHVGSTLSALGLGRPAGQQGESSGHSEPVSLEKLDTIDGDWMFLGALGDRTAGQQAYEEAAKVPNFTELGAEKSGHVVVVEGSAWNSAGGPLAAQTVLDDITRALAG</sequence>
<evidence type="ECO:0000313" key="8">
    <source>
        <dbReference type="Proteomes" id="UP000306628"/>
    </source>
</evidence>
<dbReference type="PROSITE" id="PS51257">
    <property type="entry name" value="PROKAR_LIPOPROTEIN"/>
    <property type="match status" value="1"/>
</dbReference>
<feature type="signal peptide" evidence="5">
    <location>
        <begin position="1"/>
        <end position="25"/>
    </location>
</feature>
<feature type="chain" id="PRO_5039048593" evidence="5">
    <location>
        <begin position="26"/>
        <end position="324"/>
    </location>
</feature>
<dbReference type="EMBL" id="VCKX01000037">
    <property type="protein sequence ID" value="TMR35079.1"/>
    <property type="molecule type" value="Genomic_DNA"/>
</dbReference>
<dbReference type="PROSITE" id="PS50983">
    <property type="entry name" value="FE_B12_PBP"/>
    <property type="match status" value="1"/>
</dbReference>
<dbReference type="GO" id="GO:0030288">
    <property type="term" value="C:outer membrane-bounded periplasmic space"/>
    <property type="evidence" value="ECO:0007669"/>
    <property type="project" value="TreeGrafter"/>
</dbReference>
<dbReference type="Pfam" id="PF01497">
    <property type="entry name" value="Peripla_BP_2"/>
    <property type="match status" value="1"/>
</dbReference>
<comment type="subcellular location">
    <subcellularLocation>
        <location evidence="1">Cell envelope</location>
    </subcellularLocation>
</comment>
<evidence type="ECO:0000256" key="4">
    <source>
        <dbReference type="ARBA" id="ARBA00022729"/>
    </source>
</evidence>
<accession>A0A5S4GQI1</accession>
<evidence type="ECO:0000256" key="5">
    <source>
        <dbReference type="SAM" id="SignalP"/>
    </source>
</evidence>
<dbReference type="RefSeq" id="WP_138690253.1">
    <property type="nucleotide sequence ID" value="NZ_JBHSAZ010000043.1"/>
</dbReference>
<feature type="domain" description="Fe/B12 periplasmic-binding" evidence="6">
    <location>
        <begin position="62"/>
        <end position="324"/>
    </location>
</feature>
<dbReference type="InterPro" id="IPR002491">
    <property type="entry name" value="ABC_transptr_periplasmic_BD"/>
</dbReference>
<dbReference type="InterPro" id="IPR051313">
    <property type="entry name" value="Bact_iron-sidero_bind"/>
</dbReference>
<keyword evidence="8" id="KW-1185">Reference proteome</keyword>
<gene>
    <name evidence="7" type="ORF">ETD85_14700</name>
</gene>
<dbReference type="PANTHER" id="PTHR30532:SF1">
    <property type="entry name" value="IRON(3+)-HYDROXAMATE-BINDING PROTEIN FHUD"/>
    <property type="match status" value="1"/>
</dbReference>
<dbReference type="Gene3D" id="3.40.50.1980">
    <property type="entry name" value="Nitrogenase molybdenum iron protein domain"/>
    <property type="match status" value="2"/>
</dbReference>